<keyword evidence="6" id="KW-1185">Reference proteome</keyword>
<reference evidence="7" key="1">
    <citation type="submission" date="2016-11" db="UniProtKB">
        <authorList>
            <consortium name="WormBaseParasite"/>
        </authorList>
    </citation>
    <scope>IDENTIFICATION</scope>
</reference>
<evidence type="ECO:0000313" key="6">
    <source>
        <dbReference type="Proteomes" id="UP000095280"/>
    </source>
</evidence>
<keyword evidence="5" id="KW-0539">Nucleus</keyword>
<keyword evidence="4" id="KW-0963">Cytoplasm</keyword>
<evidence type="ECO:0000256" key="5">
    <source>
        <dbReference type="ARBA" id="ARBA00023242"/>
    </source>
</evidence>
<dbReference type="WBParaSite" id="maker-unitig_23010-snap-gene-0.2-mRNA-1">
    <property type="protein sequence ID" value="maker-unitig_23010-snap-gene-0.2-mRNA-1"/>
    <property type="gene ID" value="maker-unitig_23010-snap-gene-0.2"/>
</dbReference>
<dbReference type="InterPro" id="IPR030312">
    <property type="entry name" value="IRAK1BP1"/>
</dbReference>
<accession>A0A1I8F729</accession>
<organism evidence="6 7">
    <name type="scientific">Macrostomum lignano</name>
    <dbReference type="NCBI Taxonomy" id="282301"/>
    <lineage>
        <taxon>Eukaryota</taxon>
        <taxon>Metazoa</taxon>
        <taxon>Spiralia</taxon>
        <taxon>Lophotrochozoa</taxon>
        <taxon>Platyhelminthes</taxon>
        <taxon>Rhabditophora</taxon>
        <taxon>Macrostomorpha</taxon>
        <taxon>Macrostomida</taxon>
        <taxon>Macrostomidae</taxon>
        <taxon>Macrostomum</taxon>
    </lineage>
</organism>
<comment type="subcellular location">
    <subcellularLocation>
        <location evidence="2">Cytoplasm</location>
    </subcellularLocation>
    <subcellularLocation>
        <location evidence="1">Nucleus</location>
    </subcellularLocation>
</comment>
<dbReference type="InterPro" id="IPR007497">
    <property type="entry name" value="SIMPL/DUF541"/>
</dbReference>
<dbReference type="AlphaFoldDB" id="A0A1I8F729"/>
<proteinExistence type="inferred from homology"/>
<name>A0A1I8F729_9PLAT</name>
<dbReference type="PANTHER" id="PTHR18842">
    <property type="entry name" value="INTERLEUKIN-1 RECEPTOR-ASSOCIATED KINASE 1-BINDING PROTEIN 1"/>
    <property type="match status" value="1"/>
</dbReference>
<sequence>SSSSSRSAKQLKFWELARCQSCLTSAPWFLSFAPPRRLSRRPTPAPSSGTTTCCNCWATRISRRTASRATRGHPAQQQSSLTLSITVSVLFSDFNVIMLRKSANQVAEKLRLGSVSISKPTFIATVQRREAARREASLLAVANAKSKAGDIARYFNCTLLKPFRIIDEGCNEGAEAAALPAAAGSAQPPGRRS</sequence>
<evidence type="ECO:0000256" key="2">
    <source>
        <dbReference type="ARBA" id="ARBA00004496"/>
    </source>
</evidence>
<dbReference type="Gene3D" id="3.30.110.170">
    <property type="entry name" value="Protein of unknown function (DUF541), domain 1"/>
    <property type="match status" value="1"/>
</dbReference>
<evidence type="ECO:0000256" key="3">
    <source>
        <dbReference type="ARBA" id="ARBA00005509"/>
    </source>
</evidence>
<dbReference type="Pfam" id="PF04402">
    <property type="entry name" value="SIMPL"/>
    <property type="match status" value="1"/>
</dbReference>
<dbReference type="Proteomes" id="UP000095280">
    <property type="component" value="Unplaced"/>
</dbReference>
<evidence type="ECO:0000256" key="4">
    <source>
        <dbReference type="ARBA" id="ARBA00022490"/>
    </source>
</evidence>
<protein>
    <submittedName>
        <fullName evidence="7">Alba domain-containing protein</fullName>
    </submittedName>
</protein>
<evidence type="ECO:0000313" key="7">
    <source>
        <dbReference type="WBParaSite" id="maker-unitig_23010-snap-gene-0.2-mRNA-1"/>
    </source>
</evidence>
<dbReference type="GO" id="GO:0005634">
    <property type="term" value="C:nucleus"/>
    <property type="evidence" value="ECO:0007669"/>
    <property type="project" value="UniProtKB-SubCell"/>
</dbReference>
<dbReference type="PANTHER" id="PTHR18842:SF2">
    <property type="entry name" value="INTERLEUKIN-1 RECEPTOR-ASSOCIATED KINASE 1-BINDING PROTEIN 1"/>
    <property type="match status" value="1"/>
</dbReference>
<comment type="similarity">
    <text evidence="3">Belongs to the IRAK1BP1 family.</text>
</comment>
<dbReference type="GO" id="GO:0006955">
    <property type="term" value="P:immune response"/>
    <property type="evidence" value="ECO:0007669"/>
    <property type="project" value="InterPro"/>
</dbReference>
<dbReference type="GO" id="GO:0005737">
    <property type="term" value="C:cytoplasm"/>
    <property type="evidence" value="ECO:0007669"/>
    <property type="project" value="UniProtKB-SubCell"/>
</dbReference>
<evidence type="ECO:0000256" key="1">
    <source>
        <dbReference type="ARBA" id="ARBA00004123"/>
    </source>
</evidence>
<dbReference type="GO" id="GO:0043123">
    <property type="term" value="P:positive regulation of canonical NF-kappaB signal transduction"/>
    <property type="evidence" value="ECO:0007669"/>
    <property type="project" value="InterPro"/>
</dbReference>